<dbReference type="EMBL" id="JAFIQS010000005">
    <property type="protein sequence ID" value="KAG5169739.1"/>
    <property type="molecule type" value="Genomic_DNA"/>
</dbReference>
<evidence type="ECO:0000256" key="1">
    <source>
        <dbReference type="RuleBase" id="RU000487"/>
    </source>
</evidence>
<dbReference type="Pfam" id="PF00022">
    <property type="entry name" value="Actin"/>
    <property type="match status" value="2"/>
</dbReference>
<organism evidence="2">
    <name type="scientific">Psilocybe cubensis</name>
    <name type="common">Psychedelic mushroom</name>
    <name type="synonym">Stropharia cubensis</name>
    <dbReference type="NCBI Taxonomy" id="181762"/>
    <lineage>
        <taxon>Eukaryota</taxon>
        <taxon>Fungi</taxon>
        <taxon>Dikarya</taxon>
        <taxon>Basidiomycota</taxon>
        <taxon>Agaricomycotina</taxon>
        <taxon>Agaricomycetes</taxon>
        <taxon>Agaricomycetidae</taxon>
        <taxon>Agaricales</taxon>
        <taxon>Agaricineae</taxon>
        <taxon>Strophariaceae</taxon>
        <taxon>Psilocybe</taxon>
    </lineage>
</organism>
<dbReference type="SUPFAM" id="SSF53067">
    <property type="entry name" value="Actin-like ATPase domain"/>
    <property type="match status" value="4"/>
</dbReference>
<dbReference type="PRINTS" id="PR00190">
    <property type="entry name" value="ACTIN"/>
</dbReference>
<dbReference type="FunFam" id="3.30.420.40:FF:000050">
    <property type="entry name" value="Actin, alpha skeletal muscle"/>
    <property type="match status" value="2"/>
</dbReference>
<dbReference type="SMART" id="SM00268">
    <property type="entry name" value="ACTIN"/>
    <property type="match status" value="2"/>
</dbReference>
<reference evidence="2" key="1">
    <citation type="submission" date="2021-02" db="EMBL/GenBank/DDBJ databases">
        <title>Psilocybe cubensis genome.</title>
        <authorList>
            <person name="Mckernan K.J."/>
            <person name="Crawford S."/>
            <person name="Trippe A."/>
            <person name="Kane L.T."/>
            <person name="Mclaughlin S."/>
        </authorList>
    </citation>
    <scope>NUCLEOTIDE SEQUENCE [LARGE SCALE GENOMIC DNA]</scope>
    <source>
        <strain evidence="2">MGC-MH-2018</strain>
    </source>
</reference>
<dbReference type="FunFam" id="3.30.420.40:FF:000058">
    <property type="entry name" value="Putative actin-related protein 5"/>
    <property type="match status" value="1"/>
</dbReference>
<gene>
    <name evidence="2" type="ORF">JR316_006298</name>
</gene>
<dbReference type="PANTHER" id="PTHR11937">
    <property type="entry name" value="ACTIN"/>
    <property type="match status" value="1"/>
</dbReference>
<accession>A0A8H7Y2D3</accession>
<dbReference type="AlphaFoldDB" id="A0A8H7Y2D3"/>
<dbReference type="InterPro" id="IPR043129">
    <property type="entry name" value="ATPase_NBD"/>
</dbReference>
<proteinExistence type="inferred from homology"/>
<sequence length="574" mass="64180">MTIEDTYVGEQAQAKRGMLTLQNPVEFGMVTNWANMEKLWHHAFYNELCVVPEEHPVLLTEVIHNPKTNREKMMQIMFETFHVPAFNVSVQAVLSLLASGRRTGIVLDSGDSVSHMVPVYECFSLPYASRRLDIAGIDITQYLATILTESGYVFATTAERDIVRDIKEKFCYVALDFEKEMQLANESSGSDIRYELPDGHTIDINSQRFRAPEVLFRPSLLGYEWPAVHKMLDISISKCDVDMRLDLYSNVVLSGGTTLFPGIAERLSKELAELAPKGSKVNVIAPPKRKYSVWIGGSILATLSTFKSVCISRREYDEHGARIIHRIAGNDAPHASIPNIIGYPRYSLAGPPTLLGSGSPKDRYIGIDAQTRRGILNLRYPIEHGVVKDWEGMEAMWSHLFSEQLRVDMDADPRPVLLSEPPLNPRTQRARAAEVLFERLHAPAMHMRCAPQLALYASGRASGLMLDVGDGVAHAVPIYEGYSPVAVPGAMRRWDFGGRDITDFLGRLFREKGYALSAGEGATREVVREVKELRGYVALDYDKEMTNLREKGEGITEKTYELPDGLSIVLGNEM</sequence>
<dbReference type="Gene3D" id="3.30.420.40">
    <property type="match status" value="4"/>
</dbReference>
<evidence type="ECO:0000313" key="2">
    <source>
        <dbReference type="EMBL" id="KAG5169739.1"/>
    </source>
</evidence>
<comment type="caution">
    <text evidence="2">The sequence shown here is derived from an EMBL/GenBank/DDBJ whole genome shotgun (WGS) entry which is preliminary data.</text>
</comment>
<evidence type="ECO:0008006" key="3">
    <source>
        <dbReference type="Google" id="ProtNLM"/>
    </source>
</evidence>
<dbReference type="FunFam" id="3.90.640.10:FF:000047">
    <property type="entry name" value="Actin, alpha skeletal muscle"/>
    <property type="match status" value="1"/>
</dbReference>
<dbReference type="Gene3D" id="2.30.36.70">
    <property type="entry name" value="Actin, Chain A, domain 2"/>
    <property type="match status" value="1"/>
</dbReference>
<protein>
    <recommendedName>
        <fullName evidence="3">Actin</fullName>
    </recommendedName>
</protein>
<dbReference type="Gene3D" id="3.90.640.10">
    <property type="entry name" value="Actin, Chain A, domain 4"/>
    <property type="match status" value="2"/>
</dbReference>
<comment type="similarity">
    <text evidence="1">Belongs to the actin family.</text>
</comment>
<dbReference type="InterPro" id="IPR004000">
    <property type="entry name" value="Actin"/>
</dbReference>
<name>A0A8H7Y2D3_PSICU</name>